<evidence type="ECO:0000313" key="1">
    <source>
        <dbReference type="EMBL" id="KAF7389355.1"/>
    </source>
</evidence>
<reference evidence="1" key="1">
    <citation type="journal article" date="2020" name="G3 (Bethesda)">
        <title>High-Quality Assemblies for Three Invasive Social Wasps from the &lt;i&gt;Vespula&lt;/i&gt; Genus.</title>
        <authorList>
            <person name="Harrop T.W.R."/>
            <person name="Guhlin J."/>
            <person name="McLaughlin G.M."/>
            <person name="Permina E."/>
            <person name="Stockwell P."/>
            <person name="Gilligan J."/>
            <person name="Le Lec M.F."/>
            <person name="Gruber M.A.M."/>
            <person name="Quinn O."/>
            <person name="Lovegrove M."/>
            <person name="Duncan E.J."/>
            <person name="Remnant E.J."/>
            <person name="Van Eeckhoven J."/>
            <person name="Graham B."/>
            <person name="Knapp R.A."/>
            <person name="Langford K.W."/>
            <person name="Kronenberg Z."/>
            <person name="Press M.O."/>
            <person name="Eacker S.M."/>
            <person name="Wilson-Rankin E.E."/>
            <person name="Purcell J."/>
            <person name="Lester P.J."/>
            <person name="Dearden P.K."/>
        </authorList>
    </citation>
    <scope>NUCLEOTIDE SEQUENCE</scope>
    <source>
        <strain evidence="1">Marl-1</strain>
    </source>
</reference>
<protein>
    <submittedName>
        <fullName evidence="1">Uncharacterized protein</fullName>
    </submittedName>
</protein>
<gene>
    <name evidence="1" type="ORF">HZH66_010492</name>
</gene>
<accession>A0A834MXW7</accession>
<comment type="caution">
    <text evidence="1">The sequence shown here is derived from an EMBL/GenBank/DDBJ whole genome shotgun (WGS) entry which is preliminary data.</text>
</comment>
<keyword evidence="2" id="KW-1185">Reference proteome</keyword>
<name>A0A834MXW7_VESVU</name>
<organism evidence="1 2">
    <name type="scientific">Vespula vulgaris</name>
    <name type="common">Yellow jacket</name>
    <name type="synonym">Wasp</name>
    <dbReference type="NCBI Taxonomy" id="7454"/>
    <lineage>
        <taxon>Eukaryota</taxon>
        <taxon>Metazoa</taxon>
        <taxon>Ecdysozoa</taxon>
        <taxon>Arthropoda</taxon>
        <taxon>Hexapoda</taxon>
        <taxon>Insecta</taxon>
        <taxon>Pterygota</taxon>
        <taxon>Neoptera</taxon>
        <taxon>Endopterygota</taxon>
        <taxon>Hymenoptera</taxon>
        <taxon>Apocrita</taxon>
        <taxon>Aculeata</taxon>
        <taxon>Vespoidea</taxon>
        <taxon>Vespidae</taxon>
        <taxon>Vespinae</taxon>
        <taxon>Vespula</taxon>
    </lineage>
</organism>
<dbReference type="Proteomes" id="UP000614350">
    <property type="component" value="Unassembled WGS sequence"/>
</dbReference>
<evidence type="ECO:0000313" key="2">
    <source>
        <dbReference type="Proteomes" id="UP000614350"/>
    </source>
</evidence>
<dbReference type="AlphaFoldDB" id="A0A834MXW7"/>
<dbReference type="EMBL" id="JACSEA010000011">
    <property type="protein sequence ID" value="KAF7389355.1"/>
    <property type="molecule type" value="Genomic_DNA"/>
</dbReference>
<proteinExistence type="predicted"/>
<sequence length="108" mass="12470">MSRDQRYQSRAVDCIQQVKTKMAHNLTSQKLLKENLFSRVLCFVRCNIIKPILAKRTSRNCRDNSELDSLTLINPLTAMDAYVRPVKAFGIWTHMRYAIQGCASEKGY</sequence>